<dbReference type="InterPro" id="IPR003331">
    <property type="entry name" value="UDP_GlcNAc_Epimerase_2_dom"/>
</dbReference>
<dbReference type="PANTHER" id="PTHR43174">
    <property type="entry name" value="UDP-N-ACETYLGLUCOSAMINE 2-EPIMERASE"/>
    <property type="match status" value="1"/>
</dbReference>
<dbReference type="EMBL" id="CP137642">
    <property type="protein sequence ID" value="WOX58352.1"/>
    <property type="molecule type" value="Genomic_DNA"/>
</dbReference>
<dbReference type="NCBIfam" id="TIGR00236">
    <property type="entry name" value="wecB"/>
    <property type="match status" value="1"/>
</dbReference>
<sequence>MSVAIILGTRPEIIKMSPIIREYERRGDDYFILHTGQHYSYSMDRIFFEQLRLPDARYNLNVGSGLQGEQTGKMLGQIERVLIDEKPHAVLVQGDTNTVLAGALAAVKLHIPVGHVEAGLRSNDRRMPEEINRITADHVSDYLFAPTGESQRNLRNEGISKEKIFVCGNTVVDALFQNLSISEEAIDPLKELGVRSGGYFLVTAHRQENVDDPGKLSDILEGLERVATEYAMPVIYPMHPRTKKMMEQFRLQAGPVRCIEPLDYLSFLQMEKHAGLILTDSGGVQEEACILRVPCATLRENTERPETVAAGANILVGTDPGTIMEGVRIMMERERVWQNPYGDGTAGRKIVEIVGLVDDSIAEGGRT</sequence>
<dbReference type="AlphaFoldDB" id="A0AAX4FXB3"/>
<protein>
    <submittedName>
        <fullName evidence="2">UDP-N-acetylglucosamine 2-epimerase (Non-hydrolyzing)</fullName>
        <ecNumber evidence="2">5.1.3.14</ecNumber>
    </submittedName>
</protein>
<accession>A0AAX4FXB3</accession>
<evidence type="ECO:0000313" key="2">
    <source>
        <dbReference type="EMBL" id="WOX58352.1"/>
    </source>
</evidence>
<proteinExistence type="predicted"/>
<dbReference type="KEGG" id="mrc:R6Y96_03680"/>
<evidence type="ECO:0000313" key="3">
    <source>
        <dbReference type="Proteomes" id="UP001305652"/>
    </source>
</evidence>
<dbReference type="EC" id="5.1.3.14" evidence="2"/>
<keyword evidence="2" id="KW-0413">Isomerase</keyword>
<dbReference type="Proteomes" id="UP001305652">
    <property type="component" value="Chromosome"/>
</dbReference>
<evidence type="ECO:0000259" key="1">
    <source>
        <dbReference type="Pfam" id="PF02350"/>
    </source>
</evidence>
<dbReference type="SUPFAM" id="SSF53756">
    <property type="entry name" value="UDP-Glycosyltransferase/glycogen phosphorylase"/>
    <property type="match status" value="1"/>
</dbReference>
<name>A0AAX4FXB3_9EURY</name>
<dbReference type="GeneID" id="85732227"/>
<dbReference type="CDD" id="cd03786">
    <property type="entry name" value="GTB_UDP-GlcNAc_2-Epimerase"/>
    <property type="match status" value="1"/>
</dbReference>
<dbReference type="Pfam" id="PF02350">
    <property type="entry name" value="Epimerase_2"/>
    <property type="match status" value="1"/>
</dbReference>
<dbReference type="GO" id="GO:0008761">
    <property type="term" value="F:UDP-N-acetylglucosamine 2-epimerase activity"/>
    <property type="evidence" value="ECO:0007669"/>
    <property type="project" value="UniProtKB-EC"/>
</dbReference>
<organism evidence="2 3">
    <name type="scientific">Methanoculleus receptaculi</name>
    <dbReference type="NCBI Taxonomy" id="394967"/>
    <lineage>
        <taxon>Archaea</taxon>
        <taxon>Methanobacteriati</taxon>
        <taxon>Methanobacteriota</taxon>
        <taxon>Stenosarchaea group</taxon>
        <taxon>Methanomicrobia</taxon>
        <taxon>Methanomicrobiales</taxon>
        <taxon>Methanomicrobiaceae</taxon>
        <taxon>Methanoculleus</taxon>
    </lineage>
</organism>
<gene>
    <name evidence="2" type="primary">wecB</name>
    <name evidence="2" type="ORF">R6Y96_03680</name>
</gene>
<keyword evidence="3" id="KW-1185">Reference proteome</keyword>
<dbReference type="Gene3D" id="3.40.50.2000">
    <property type="entry name" value="Glycogen Phosphorylase B"/>
    <property type="match status" value="2"/>
</dbReference>
<feature type="domain" description="UDP-N-acetylglucosamine 2-epimerase" evidence="1">
    <location>
        <begin position="24"/>
        <end position="354"/>
    </location>
</feature>
<dbReference type="PANTHER" id="PTHR43174:SF1">
    <property type="entry name" value="UDP-N-ACETYLGLUCOSAMINE 2-EPIMERASE"/>
    <property type="match status" value="1"/>
</dbReference>
<dbReference type="RefSeq" id="WP_318622173.1">
    <property type="nucleotide sequence ID" value="NZ_CP137642.1"/>
</dbReference>
<reference evidence="2 3" key="1">
    <citation type="submission" date="2023-10" db="EMBL/GenBank/DDBJ databases">
        <title>The complete genome sequence of Methanoculleus receptaculi DSM 18860.</title>
        <authorList>
            <person name="Lai S.-J."/>
            <person name="You Y.-T."/>
            <person name="Chen S.-C."/>
        </authorList>
    </citation>
    <scope>NUCLEOTIDE SEQUENCE [LARGE SCALE GENOMIC DNA]</scope>
    <source>
        <strain evidence="2 3">DSM 18860</strain>
    </source>
</reference>
<dbReference type="InterPro" id="IPR029767">
    <property type="entry name" value="WecB-like"/>
</dbReference>